<organism evidence="4 5">
    <name type="scientific">Agromyces luteolus</name>
    <dbReference type="NCBI Taxonomy" id="88373"/>
    <lineage>
        <taxon>Bacteria</taxon>
        <taxon>Bacillati</taxon>
        <taxon>Actinomycetota</taxon>
        <taxon>Actinomycetes</taxon>
        <taxon>Micrococcales</taxon>
        <taxon>Microbacteriaceae</taxon>
        <taxon>Agromyces</taxon>
    </lineage>
</organism>
<evidence type="ECO:0000313" key="4">
    <source>
        <dbReference type="EMBL" id="MUN08448.1"/>
    </source>
</evidence>
<keyword evidence="2" id="KW-0812">Transmembrane</keyword>
<dbReference type="InterPro" id="IPR001967">
    <property type="entry name" value="Peptidase_S11_N"/>
</dbReference>
<accession>A0A7C9HJ91</accession>
<protein>
    <recommendedName>
        <fullName evidence="3">Peptidase S11 D-alanyl-D-alanine carboxypeptidase A N-terminal domain-containing protein</fullName>
    </recommendedName>
</protein>
<feature type="transmembrane region" description="Helical" evidence="2">
    <location>
        <begin position="37"/>
        <end position="59"/>
    </location>
</feature>
<keyword evidence="5" id="KW-1185">Reference proteome</keyword>
<keyword evidence="2" id="KW-1133">Transmembrane helix</keyword>
<comment type="caution">
    <text evidence="4">The sequence shown here is derived from an EMBL/GenBank/DDBJ whole genome shotgun (WGS) entry which is preliminary data.</text>
</comment>
<evidence type="ECO:0000256" key="1">
    <source>
        <dbReference type="SAM" id="MobiDB-lite"/>
    </source>
</evidence>
<dbReference type="AlphaFoldDB" id="A0A7C9HJ91"/>
<feature type="compositionally biased region" description="Low complexity" evidence="1">
    <location>
        <begin position="1"/>
        <end position="18"/>
    </location>
</feature>
<feature type="region of interest" description="Disordered" evidence="1">
    <location>
        <begin position="1"/>
        <end position="25"/>
    </location>
</feature>
<evidence type="ECO:0000313" key="5">
    <source>
        <dbReference type="Proteomes" id="UP000480122"/>
    </source>
</evidence>
<dbReference type="InterPro" id="IPR012338">
    <property type="entry name" value="Beta-lactam/transpept-like"/>
</dbReference>
<dbReference type="Gene3D" id="3.40.710.10">
    <property type="entry name" value="DD-peptidase/beta-lactamase superfamily"/>
    <property type="match status" value="1"/>
</dbReference>
<proteinExistence type="predicted"/>
<reference evidence="4 5" key="1">
    <citation type="submission" date="2019-11" db="EMBL/GenBank/DDBJ databases">
        <title>Agromyces kandeliae sp. nov., isolated from mangrove soil.</title>
        <authorList>
            <person name="Wang R."/>
        </authorList>
    </citation>
    <scope>NUCLEOTIDE SEQUENCE [LARGE SCALE GENOMIC DNA]</scope>
    <source>
        <strain evidence="4 5">JCM 11431</strain>
    </source>
</reference>
<sequence length="445" mass="45724">MRSRISTASTTTGCTSSAGRERSRASLIRMSPSPGRVIGIAVGALAILGIGVYGPAMLLGPLPDVQVRVDTAQASAPATTSVVLPADDASAVAFIEDDGQAALVAASADDEAAPIGGAAKLVTALVVLDTLPLTADDDGPDIRIGPEDYTDYLRYSAEGSRTVQVSPGDSWTERDVVRAVLLASSNNHADTLARWAFGSVDAYVTTANEWLDEQGLTSTSVADATGLSGDNVGTATELTRLAGLALAEPTLAAMLEGDSGAPTPSDDRRIPDAIAHLGDEGIRAISRSFTDEAAITFVWTAELRSGDERRTMVGAMTGVDDYDTLDPAVIAAVEGMQAASEPIEVIAAGASYGEVTSAWGDRAQLIATAGRTDAAFGAVAEDASVDVEPFTTSPVGRQVGTVTVAIGEREVSSALELDRAITDPGPIWRLTHPGLLIGAFLDGNA</sequence>
<dbReference type="Pfam" id="PF00768">
    <property type="entry name" value="Peptidase_S11"/>
    <property type="match status" value="1"/>
</dbReference>
<gene>
    <name evidence="4" type="ORF">GLX25_15165</name>
</gene>
<feature type="domain" description="Peptidase S11 D-alanyl-D-alanine carboxypeptidase A N-terminal" evidence="3">
    <location>
        <begin position="91"/>
        <end position="243"/>
    </location>
</feature>
<dbReference type="SUPFAM" id="SSF56601">
    <property type="entry name" value="beta-lactamase/transpeptidase-like"/>
    <property type="match status" value="1"/>
</dbReference>
<keyword evidence="2" id="KW-0472">Membrane</keyword>
<dbReference type="Proteomes" id="UP000480122">
    <property type="component" value="Unassembled WGS sequence"/>
</dbReference>
<evidence type="ECO:0000259" key="3">
    <source>
        <dbReference type="Pfam" id="PF00768"/>
    </source>
</evidence>
<dbReference type="GO" id="GO:0006508">
    <property type="term" value="P:proteolysis"/>
    <property type="evidence" value="ECO:0007669"/>
    <property type="project" value="InterPro"/>
</dbReference>
<dbReference type="OrthoDB" id="5241551at2"/>
<dbReference type="GO" id="GO:0009002">
    <property type="term" value="F:serine-type D-Ala-D-Ala carboxypeptidase activity"/>
    <property type="evidence" value="ECO:0007669"/>
    <property type="project" value="InterPro"/>
</dbReference>
<name>A0A7C9HJ91_9MICO</name>
<dbReference type="EMBL" id="WODA01000025">
    <property type="protein sequence ID" value="MUN08448.1"/>
    <property type="molecule type" value="Genomic_DNA"/>
</dbReference>
<evidence type="ECO:0000256" key="2">
    <source>
        <dbReference type="SAM" id="Phobius"/>
    </source>
</evidence>